<dbReference type="Pfam" id="PF00573">
    <property type="entry name" value="Ribosomal_L4"/>
    <property type="match status" value="1"/>
</dbReference>
<dbReference type="GO" id="GO:0005840">
    <property type="term" value="C:ribosome"/>
    <property type="evidence" value="ECO:0007669"/>
    <property type="project" value="UniProtKB-KW"/>
</dbReference>
<dbReference type="EMBL" id="GFAH01000516">
    <property type="protein sequence ID" value="JAV47873.1"/>
    <property type="molecule type" value="Transcribed_RNA"/>
</dbReference>
<evidence type="ECO:0000256" key="3">
    <source>
        <dbReference type="ARBA" id="ARBA00023274"/>
    </source>
</evidence>
<dbReference type="InterPro" id="IPR002136">
    <property type="entry name" value="Ribosomal_uL4"/>
</dbReference>
<dbReference type="Pfam" id="PF14374">
    <property type="entry name" value="Ribos_L4_asso_C"/>
    <property type="match status" value="1"/>
</dbReference>
<keyword evidence="2 5" id="KW-0689">Ribosomal protein</keyword>
<organism evidence="5">
    <name type="scientific">Hadrurus spadix</name>
    <dbReference type="NCBI Taxonomy" id="141984"/>
    <lineage>
        <taxon>Eukaryota</taxon>
        <taxon>Metazoa</taxon>
        <taxon>Ecdysozoa</taxon>
        <taxon>Arthropoda</taxon>
        <taxon>Chelicerata</taxon>
        <taxon>Arachnida</taxon>
        <taxon>Scorpiones</taxon>
        <taxon>Iurida</taxon>
        <taxon>Iuroidea</taxon>
        <taxon>Hadrurus</taxon>
    </lineage>
</organism>
<evidence type="ECO:0000259" key="4">
    <source>
        <dbReference type="Pfam" id="PF14374"/>
    </source>
</evidence>
<name>A0A1W7R9P8_9SCOR</name>
<dbReference type="PANTHER" id="PTHR19431">
    <property type="entry name" value="60S RIBOSOMAL PROTEIN L4"/>
    <property type="match status" value="1"/>
</dbReference>
<evidence type="ECO:0000256" key="2">
    <source>
        <dbReference type="ARBA" id="ARBA00022980"/>
    </source>
</evidence>
<dbReference type="AlphaFoldDB" id="A0A1W7R9P8"/>
<evidence type="ECO:0000256" key="1">
    <source>
        <dbReference type="ARBA" id="ARBA00010528"/>
    </source>
</evidence>
<protein>
    <submittedName>
        <fullName evidence="5">60S ribosomal protein L4</fullName>
    </submittedName>
</protein>
<keyword evidence="3" id="KW-0687">Ribonucleoprotein</keyword>
<dbReference type="GO" id="GO:0006412">
    <property type="term" value="P:translation"/>
    <property type="evidence" value="ECO:0007669"/>
    <property type="project" value="InterPro"/>
</dbReference>
<accession>A0A1W7R9P8</accession>
<dbReference type="PROSITE" id="PS00939">
    <property type="entry name" value="RIBOSOMAL_L1E"/>
    <property type="match status" value="1"/>
</dbReference>
<dbReference type="InterPro" id="IPR013000">
    <property type="entry name" value="Ribosomal_uL4_euk/arc_CS"/>
</dbReference>
<dbReference type="FunFam" id="3.40.1370.10:FF:000002">
    <property type="entry name" value="60S ribosomal protein L4"/>
    <property type="match status" value="1"/>
</dbReference>
<dbReference type="InterPro" id="IPR023574">
    <property type="entry name" value="Ribosomal_uL4_dom_sf"/>
</dbReference>
<proteinExistence type="inferred from homology"/>
<dbReference type="GO" id="GO:1990904">
    <property type="term" value="C:ribonucleoprotein complex"/>
    <property type="evidence" value="ECO:0007669"/>
    <property type="project" value="UniProtKB-KW"/>
</dbReference>
<evidence type="ECO:0000313" key="5">
    <source>
        <dbReference type="EMBL" id="JAV47873.1"/>
    </source>
</evidence>
<dbReference type="SUPFAM" id="SSF52166">
    <property type="entry name" value="Ribosomal protein L4"/>
    <property type="match status" value="1"/>
</dbReference>
<sequence length="392" mass="44519">MSVATARPLISVYTEKNENSGTSVALPAVFKAPIRPDVVNFVHMNMAKNRRHPYAVSKAAGHQTSAESWGTGRAVARIPRVRGGGTHRSGQGAFGNMCRGGRMFAPTKTWRRWHRKINVNQRRYAICSAIAATGIPALVMSKGHKVEEIPEVPLVVSDKIQEYNKTKQAVQFLRKIKAWADIQKVYQSKRFRAGKGKMRNRRRIQRLGPVVVYNKDNGLVRAFRNIPGIESINVEKLNLLRIAPGGHLGRFVIWTESAFRKLDALYGTWNKPSIKKKNYNLPMPKMSNTDLSRLLKSEEIRKAIRPAIHKVERRKLKKNPLKNIRVMLRLNPYAAVTKRNAALLAIKRKKEREALHMEKRGIEVPEKKVPEKPIKVLKGKKKVAPKRAPKKK</sequence>
<dbReference type="InterPro" id="IPR025755">
    <property type="entry name" value="Ribos_uL4_C_dom"/>
</dbReference>
<comment type="similarity">
    <text evidence="1">Belongs to the universal ribosomal protein uL4 family.</text>
</comment>
<dbReference type="GO" id="GO:0003735">
    <property type="term" value="F:structural constituent of ribosome"/>
    <property type="evidence" value="ECO:0007669"/>
    <property type="project" value="InterPro"/>
</dbReference>
<reference evidence="5" key="1">
    <citation type="submission" date="2016-11" db="EMBL/GenBank/DDBJ databases">
        <title>Venom-gland transcriptomics and venom proteomics of the black-back scorpion (Hadrurus spadix) reveal detectability challenges and an unexplored realm of animal toxin diversity.</title>
        <authorList>
            <person name="Rokyta D.R."/>
            <person name="Ward M.J."/>
        </authorList>
    </citation>
    <scope>NUCLEOTIDE SEQUENCE</scope>
    <source>
        <tissue evidence="5">Venom gland</tissue>
    </source>
</reference>
<feature type="domain" description="Large ribosomal subunit protein uL4 C-terminal" evidence="4">
    <location>
        <begin position="277"/>
        <end position="350"/>
    </location>
</feature>
<dbReference type="InterPro" id="IPR045240">
    <property type="entry name" value="Ribosomal_uL4_euk/arch"/>
</dbReference>
<dbReference type="Gene3D" id="3.40.1370.10">
    <property type="match status" value="1"/>
</dbReference>